<dbReference type="EMBL" id="BGPR01000050">
    <property type="protein sequence ID" value="GBL86745.1"/>
    <property type="molecule type" value="Genomic_DNA"/>
</dbReference>
<evidence type="ECO:0000313" key="1">
    <source>
        <dbReference type="EMBL" id="GBL86745.1"/>
    </source>
</evidence>
<dbReference type="Proteomes" id="UP000499080">
    <property type="component" value="Unassembled WGS sequence"/>
</dbReference>
<proteinExistence type="predicted"/>
<organism evidence="1 2">
    <name type="scientific">Araneus ventricosus</name>
    <name type="common">Orbweaver spider</name>
    <name type="synonym">Epeira ventricosa</name>
    <dbReference type="NCBI Taxonomy" id="182803"/>
    <lineage>
        <taxon>Eukaryota</taxon>
        <taxon>Metazoa</taxon>
        <taxon>Ecdysozoa</taxon>
        <taxon>Arthropoda</taxon>
        <taxon>Chelicerata</taxon>
        <taxon>Arachnida</taxon>
        <taxon>Araneae</taxon>
        <taxon>Araneomorphae</taxon>
        <taxon>Entelegynae</taxon>
        <taxon>Araneoidea</taxon>
        <taxon>Araneidae</taxon>
        <taxon>Araneus</taxon>
    </lineage>
</organism>
<sequence length="56" mass="6452">MDDRYEIDLDLLPVSEVVNIEIDEVEACITSMRKGAPGIDGWSIEFLEEIFYVDEE</sequence>
<name>A0A4Y2B605_ARAVE</name>
<gene>
    <name evidence="1" type="ORF">AVEN_95993_1</name>
</gene>
<feature type="non-terminal residue" evidence="1">
    <location>
        <position position="56"/>
    </location>
</feature>
<protein>
    <submittedName>
        <fullName evidence="1">Uncharacterized protein</fullName>
    </submittedName>
</protein>
<dbReference type="AlphaFoldDB" id="A0A4Y2B605"/>
<evidence type="ECO:0000313" key="2">
    <source>
        <dbReference type="Proteomes" id="UP000499080"/>
    </source>
</evidence>
<reference evidence="1 2" key="1">
    <citation type="journal article" date="2019" name="Sci. Rep.">
        <title>Orb-weaving spider Araneus ventricosus genome elucidates the spidroin gene catalogue.</title>
        <authorList>
            <person name="Kono N."/>
            <person name="Nakamura H."/>
            <person name="Ohtoshi R."/>
            <person name="Moran D.A.P."/>
            <person name="Shinohara A."/>
            <person name="Yoshida Y."/>
            <person name="Fujiwara M."/>
            <person name="Mori M."/>
            <person name="Tomita M."/>
            <person name="Arakawa K."/>
        </authorList>
    </citation>
    <scope>NUCLEOTIDE SEQUENCE [LARGE SCALE GENOMIC DNA]</scope>
</reference>
<accession>A0A4Y2B605</accession>
<keyword evidence="2" id="KW-1185">Reference proteome</keyword>
<comment type="caution">
    <text evidence="1">The sequence shown here is derived from an EMBL/GenBank/DDBJ whole genome shotgun (WGS) entry which is preliminary data.</text>
</comment>